<evidence type="ECO:0000256" key="8">
    <source>
        <dbReference type="ARBA" id="ARBA00023170"/>
    </source>
</evidence>
<dbReference type="Proteomes" id="UP001233999">
    <property type="component" value="Unassembled WGS sequence"/>
</dbReference>
<dbReference type="GO" id="GO:0005789">
    <property type="term" value="C:endoplasmic reticulum membrane"/>
    <property type="evidence" value="ECO:0007669"/>
    <property type="project" value="TreeGrafter"/>
</dbReference>
<keyword evidence="8" id="KW-0675">Receptor</keyword>
<dbReference type="GO" id="GO:0050613">
    <property type="term" value="F:Delta14-sterol reductase activity"/>
    <property type="evidence" value="ECO:0007669"/>
    <property type="project" value="TreeGrafter"/>
</dbReference>
<keyword evidence="9" id="KW-0539">Nucleus</keyword>
<comment type="caution">
    <text evidence="11">The sequence shown here is derived from an EMBL/GenBank/DDBJ whole genome shotgun (WGS) entry which is preliminary data.</text>
</comment>
<keyword evidence="5 10" id="KW-1133">Transmembrane helix</keyword>
<dbReference type="GO" id="GO:0003677">
    <property type="term" value="F:DNA binding"/>
    <property type="evidence" value="ECO:0007669"/>
    <property type="project" value="UniProtKB-KW"/>
</dbReference>
<evidence type="ECO:0000256" key="5">
    <source>
        <dbReference type="ARBA" id="ARBA00022989"/>
    </source>
</evidence>
<evidence type="ECO:0000256" key="2">
    <source>
        <dbReference type="ARBA" id="ARBA00005402"/>
    </source>
</evidence>
<dbReference type="Gene3D" id="1.20.120.1630">
    <property type="match status" value="1"/>
</dbReference>
<sequence length="136" mass="15836">LEIPLYALVIIAVINAVGFVIYRGSNSQKHEFRKNPLNPALAHLETIPTSRGKKILVSGWWGWLRHPNYLGDIIMHWCFASTCGIAHPLPYAFSLMTTLVLLHRANRDDVRCRKRYNSAWERYCNRVKYRIIPKVF</sequence>
<evidence type="ECO:0000256" key="6">
    <source>
        <dbReference type="ARBA" id="ARBA00023125"/>
    </source>
</evidence>
<evidence type="ECO:0000256" key="7">
    <source>
        <dbReference type="ARBA" id="ARBA00023136"/>
    </source>
</evidence>
<keyword evidence="4 10" id="KW-0812">Transmembrane</keyword>
<evidence type="ECO:0000313" key="12">
    <source>
        <dbReference type="Proteomes" id="UP001233999"/>
    </source>
</evidence>
<evidence type="ECO:0000313" key="11">
    <source>
        <dbReference type="EMBL" id="KAJ9596862.1"/>
    </source>
</evidence>
<evidence type="ECO:0000256" key="3">
    <source>
        <dbReference type="ARBA" id="ARBA00022553"/>
    </source>
</evidence>
<protein>
    <submittedName>
        <fullName evidence="11">Uncharacterized protein</fullName>
    </submittedName>
</protein>
<keyword evidence="6" id="KW-0238">DNA-binding</keyword>
<feature type="non-terminal residue" evidence="11">
    <location>
        <position position="1"/>
    </location>
</feature>
<dbReference type="GO" id="GO:0005637">
    <property type="term" value="C:nuclear inner membrane"/>
    <property type="evidence" value="ECO:0007669"/>
    <property type="project" value="UniProtKB-SubCell"/>
</dbReference>
<dbReference type="GO" id="GO:0006695">
    <property type="term" value="P:cholesterol biosynthetic process"/>
    <property type="evidence" value="ECO:0007669"/>
    <property type="project" value="TreeGrafter"/>
</dbReference>
<proteinExistence type="inferred from homology"/>
<dbReference type="AlphaFoldDB" id="A0AAD8EP95"/>
<reference evidence="11" key="2">
    <citation type="submission" date="2023-05" db="EMBL/GenBank/DDBJ databases">
        <authorList>
            <person name="Fouks B."/>
        </authorList>
    </citation>
    <scope>NUCLEOTIDE SEQUENCE</scope>
    <source>
        <strain evidence="11">Stay&amp;Tobe</strain>
        <tissue evidence="11">Testes</tissue>
    </source>
</reference>
<reference evidence="11" key="1">
    <citation type="journal article" date="2023" name="IScience">
        <title>Live-bearing cockroach genome reveals convergent evolutionary mechanisms linked to viviparity in insects and beyond.</title>
        <authorList>
            <person name="Fouks B."/>
            <person name="Harrison M.C."/>
            <person name="Mikhailova A.A."/>
            <person name="Marchal E."/>
            <person name="English S."/>
            <person name="Carruthers M."/>
            <person name="Jennings E.C."/>
            <person name="Chiamaka E.L."/>
            <person name="Frigard R.A."/>
            <person name="Pippel M."/>
            <person name="Attardo G.M."/>
            <person name="Benoit J.B."/>
            <person name="Bornberg-Bauer E."/>
            <person name="Tobe S.S."/>
        </authorList>
    </citation>
    <scope>NUCLEOTIDE SEQUENCE</scope>
    <source>
        <strain evidence="11">Stay&amp;Tobe</strain>
    </source>
</reference>
<dbReference type="InterPro" id="IPR001171">
    <property type="entry name" value="ERG24_DHCR-like"/>
</dbReference>
<evidence type="ECO:0000256" key="1">
    <source>
        <dbReference type="ARBA" id="ARBA00004473"/>
    </source>
</evidence>
<feature type="transmembrane region" description="Helical" evidence="10">
    <location>
        <begin position="6"/>
        <end position="24"/>
    </location>
</feature>
<keyword evidence="12" id="KW-1185">Reference proteome</keyword>
<accession>A0AAD8EP95</accession>
<dbReference type="PANTHER" id="PTHR21257">
    <property type="entry name" value="DELTA(14)-STEROL REDUCTASE"/>
    <property type="match status" value="1"/>
</dbReference>
<comment type="subcellular location">
    <subcellularLocation>
        <location evidence="1">Nucleus inner membrane</location>
        <topology evidence="1">Multi-pass membrane protein</topology>
    </subcellularLocation>
</comment>
<keyword evidence="3" id="KW-0597">Phosphoprotein</keyword>
<organism evidence="11 12">
    <name type="scientific">Diploptera punctata</name>
    <name type="common">Pacific beetle cockroach</name>
    <dbReference type="NCBI Taxonomy" id="6984"/>
    <lineage>
        <taxon>Eukaryota</taxon>
        <taxon>Metazoa</taxon>
        <taxon>Ecdysozoa</taxon>
        <taxon>Arthropoda</taxon>
        <taxon>Hexapoda</taxon>
        <taxon>Insecta</taxon>
        <taxon>Pterygota</taxon>
        <taxon>Neoptera</taxon>
        <taxon>Polyneoptera</taxon>
        <taxon>Dictyoptera</taxon>
        <taxon>Blattodea</taxon>
        <taxon>Blaberoidea</taxon>
        <taxon>Blaberidae</taxon>
        <taxon>Diplopterinae</taxon>
        <taxon>Diploptera</taxon>
    </lineage>
</organism>
<dbReference type="EMBL" id="JASPKZ010001957">
    <property type="protein sequence ID" value="KAJ9596862.1"/>
    <property type="molecule type" value="Genomic_DNA"/>
</dbReference>
<evidence type="ECO:0000256" key="10">
    <source>
        <dbReference type="SAM" id="Phobius"/>
    </source>
</evidence>
<dbReference type="Pfam" id="PF01222">
    <property type="entry name" value="ERG4_ERG24"/>
    <property type="match status" value="1"/>
</dbReference>
<comment type="similarity">
    <text evidence="2">Belongs to the ERG4/ERG24 family.</text>
</comment>
<keyword evidence="7 10" id="KW-0472">Membrane</keyword>
<evidence type="ECO:0000256" key="4">
    <source>
        <dbReference type="ARBA" id="ARBA00022692"/>
    </source>
</evidence>
<evidence type="ECO:0000256" key="9">
    <source>
        <dbReference type="ARBA" id="ARBA00023242"/>
    </source>
</evidence>
<gene>
    <name evidence="11" type="ORF">L9F63_012118</name>
</gene>
<name>A0AAD8EP95_DIPPU</name>
<dbReference type="PANTHER" id="PTHR21257:SF55">
    <property type="entry name" value="DELTA(14)-STEROL REDUCTASE LBR"/>
    <property type="match status" value="1"/>
</dbReference>